<dbReference type="EMBL" id="MU277187">
    <property type="protein sequence ID" value="KAI0068555.1"/>
    <property type="molecule type" value="Genomic_DNA"/>
</dbReference>
<accession>A0ACB8TJI5</accession>
<proteinExistence type="predicted"/>
<gene>
    <name evidence="1" type="ORF">BV25DRAFT_1792503</name>
</gene>
<dbReference type="Proteomes" id="UP000814140">
    <property type="component" value="Unassembled WGS sequence"/>
</dbReference>
<comment type="caution">
    <text evidence="1">The sequence shown here is derived from an EMBL/GenBank/DDBJ whole genome shotgun (WGS) entry which is preliminary data.</text>
</comment>
<sequence length="742" mass="82043">MSERNSVSLPEQDADGGDDLPTYDDLAERQGPNSRFGRWRSWIEKRAAERYADVTPEEFQRRRERGWDPGDYQGQPDFSPTKRDETPTPGSSTSFPPRLHLQTSMKALPSLPVQAEDTIPDPEQPLIAQPLPPTHLGLNQFGSRFLPHTTSPIRTLLPLLGDRILLVGHDDGLSVINMFPQEWGELGLRNKGPGEAEAHRIWTGEGVFQMSLLEVENIGESTPQGVVLFLVGTESDGSKDQDGHRTLRMYNLASLISLAKWTIAQKGARPLDLRRPAHWHPQQSSSKKHKSSGSLARGLKSLMVESPQHTEPASSYHAMIPSQSMPPTLRPPLERQVSADSSWDVVDDLPLRWATDYVPLASAGSRLVNASVLSFDVWRDDRPVRGGALLAVATKTGILLYESPKGQRAFRFVKDFYTPLSPRSISFVQQNVQDTVSRSQSDASGSLSKQTSPSYGHVRLSPVASPSRQRQTSLTQQSVNLGQQLSLFIIFEKKAGLIRVADSQVGEVELYEESHPNRDSLSPNTSLSTGSNRRNRASFDGFGFSKEIKGPWSVPAKVDLPAFASPSLDSLYFLTRGKQTRILPFPLPASLPAAPPLRTLSWQAHPTYVAPRIVPADGAHVLQLIAFGEDGLEVQELSLAFLTGGKDKRREEEPVYLQTDFGGDTGFLRAGGHWHRPYDAPLSRSYSARSAVSVDSLATEEVVARLELDQGVYGWQRRGFEDWRVFWVGGTGAEPRTAEDSD</sequence>
<evidence type="ECO:0000313" key="1">
    <source>
        <dbReference type="EMBL" id="KAI0068555.1"/>
    </source>
</evidence>
<reference evidence="1" key="2">
    <citation type="journal article" date="2022" name="New Phytol.">
        <title>Evolutionary transition to the ectomycorrhizal habit in the genomes of a hyperdiverse lineage of mushroom-forming fungi.</title>
        <authorList>
            <person name="Looney B."/>
            <person name="Miyauchi S."/>
            <person name="Morin E."/>
            <person name="Drula E."/>
            <person name="Courty P.E."/>
            <person name="Kohler A."/>
            <person name="Kuo A."/>
            <person name="LaButti K."/>
            <person name="Pangilinan J."/>
            <person name="Lipzen A."/>
            <person name="Riley R."/>
            <person name="Andreopoulos W."/>
            <person name="He G."/>
            <person name="Johnson J."/>
            <person name="Nolan M."/>
            <person name="Tritt A."/>
            <person name="Barry K.W."/>
            <person name="Grigoriev I.V."/>
            <person name="Nagy L.G."/>
            <person name="Hibbett D."/>
            <person name="Henrissat B."/>
            <person name="Matheny P.B."/>
            <person name="Labbe J."/>
            <person name="Martin F.M."/>
        </authorList>
    </citation>
    <scope>NUCLEOTIDE SEQUENCE</scope>
    <source>
        <strain evidence="1">HHB10654</strain>
    </source>
</reference>
<evidence type="ECO:0000313" key="2">
    <source>
        <dbReference type="Proteomes" id="UP000814140"/>
    </source>
</evidence>
<protein>
    <submittedName>
        <fullName evidence="1">Uncharacterized protein</fullName>
    </submittedName>
</protein>
<keyword evidence="2" id="KW-1185">Reference proteome</keyword>
<reference evidence="1" key="1">
    <citation type="submission" date="2021-03" db="EMBL/GenBank/DDBJ databases">
        <authorList>
            <consortium name="DOE Joint Genome Institute"/>
            <person name="Ahrendt S."/>
            <person name="Looney B.P."/>
            <person name="Miyauchi S."/>
            <person name="Morin E."/>
            <person name="Drula E."/>
            <person name="Courty P.E."/>
            <person name="Chicoki N."/>
            <person name="Fauchery L."/>
            <person name="Kohler A."/>
            <person name="Kuo A."/>
            <person name="Labutti K."/>
            <person name="Pangilinan J."/>
            <person name="Lipzen A."/>
            <person name="Riley R."/>
            <person name="Andreopoulos W."/>
            <person name="He G."/>
            <person name="Johnson J."/>
            <person name="Barry K.W."/>
            <person name="Grigoriev I.V."/>
            <person name="Nagy L."/>
            <person name="Hibbett D."/>
            <person name="Henrissat B."/>
            <person name="Matheny P.B."/>
            <person name="Labbe J."/>
            <person name="Martin F."/>
        </authorList>
    </citation>
    <scope>NUCLEOTIDE SEQUENCE</scope>
    <source>
        <strain evidence="1">HHB10654</strain>
    </source>
</reference>
<organism evidence="1 2">
    <name type="scientific">Artomyces pyxidatus</name>
    <dbReference type="NCBI Taxonomy" id="48021"/>
    <lineage>
        <taxon>Eukaryota</taxon>
        <taxon>Fungi</taxon>
        <taxon>Dikarya</taxon>
        <taxon>Basidiomycota</taxon>
        <taxon>Agaricomycotina</taxon>
        <taxon>Agaricomycetes</taxon>
        <taxon>Russulales</taxon>
        <taxon>Auriscalpiaceae</taxon>
        <taxon>Artomyces</taxon>
    </lineage>
</organism>
<name>A0ACB8TJI5_9AGAM</name>